<dbReference type="InterPro" id="IPR016024">
    <property type="entry name" value="ARM-type_fold"/>
</dbReference>
<organism evidence="2 3">
    <name type="scientific">Cuniculiplasma divulgatum</name>
    <dbReference type="NCBI Taxonomy" id="1673428"/>
    <lineage>
        <taxon>Archaea</taxon>
        <taxon>Methanobacteriati</taxon>
        <taxon>Thermoplasmatota</taxon>
        <taxon>Thermoplasmata</taxon>
        <taxon>Thermoplasmatales</taxon>
        <taxon>Cuniculiplasmataceae</taxon>
        <taxon>Cuniculiplasma</taxon>
    </lineage>
</organism>
<gene>
    <name evidence="2" type="ORF">CSP5_1317</name>
</gene>
<accession>A0A1N5VDR1</accession>
<evidence type="ECO:0000256" key="1">
    <source>
        <dbReference type="PROSITE-ProRule" id="PRU00339"/>
    </source>
</evidence>
<dbReference type="Gene3D" id="1.25.40.10">
    <property type="entry name" value="Tetratricopeptide repeat domain"/>
    <property type="match status" value="2"/>
</dbReference>
<dbReference type="EMBL" id="LT671858">
    <property type="protein sequence ID" value="SIM70397.1"/>
    <property type="molecule type" value="Genomic_DNA"/>
</dbReference>
<keyword evidence="1" id="KW-0802">TPR repeat</keyword>
<sequence length="1213" mass="140087">MLESDDSKRNLNKIIDRFLDSKDVAERQEQLTKLTKVLQVPDYILLIQNDAEIKAKIDTVVRELWVNMHVWESKIYKYFYLANKDSEIIQSFYTKALVNEKNTDLAKEYLKSNIKLFNSQDIIDNVNELASLTNLWDYAALLLSANGIFDENLFRKYIDNNSYVINKEITKNYRTSHGKRELLKFLKLITIADPTNTEYILDYLEALDLNLETPSLVSLLKTVDIDNFKEEGSLIRLSSLFIKVGEYQKAMEILQRVISVSQNNQEAIELYVEAMRKLGEWELIVSFLAKRKSLLRSTKQLEESFVEACVKMKNYREALDYIESLGSNQDFSQKSILYIAQLYLFEGNSKKAKNILTRATGETLNSRLGLKLDAEISKQEGKDNEYFQKCIKYIKESPEDSAFIVTVLRELENKKLWNKILEISNIQNIDRNNQEILLFILLSNIETGRISEAIDSLSLIDFQYVNDKIHSALLGSMRTNERWSSYSAISGRLSSQMRSYLEIIRDYVYGNTIKEKDVAAIQGFIEGEVLNNIIWLNELWKHLDTIRYEEAESKINLILSQHGINPDQDINIYNYPRLNILLMEKKYDKASSILLNVIKDQDPYTTFYSMLAEDNAKLTKGKIGKLESAYNQLSASPFRALLLQVRLEDMDAESVIRETEEIVNSGGGLHVPWASIYDRLSKIDETKLLNFIDLLEFSGTENLQALRVLRKFRKRENNTLDIINLDSKICKMRTSEEQDKINYIIDLKDFGSKEELDSVINEYAALKLPAGINSMLGDYYLVNKDPVSAEHFFRKSLQEEFREETTGGLVESLLEQGKFKEAEIFIEKLKNKSAFTLKLYEASGNVEKLANTIKGIGKIDEPMEAVLENIVDKYWENRIIKNQLISLLKKTSNTSLGLDISSRMISEQKSNDSLEILRMLFRNNPADVRIITVLMEKLAEAGKFEEANTDCFQYLKLNTQRTDKIEVLARMERINFNNGLYKDVLKLYEMFPDLLNADSTETVALTLINTKNFDIAENLLSREHQKTITQEKFTDLMNILKNTENRAEIIILSERLMKACIKHNKFLDKREAVMYTKIKVNMIDEIYEFLNAPSNFEGIDMEYLEQESCRIMKNIYKKTGITTVEELTLPIFFLGNGSKDIELVKMIKDYVDDSYYHFKVRQVPKDPLTIKLLQQAASMPYSNPFVYSVKFNLGIRGALKLKAAVQSLDGGFA</sequence>
<dbReference type="InterPro" id="IPR011990">
    <property type="entry name" value="TPR-like_helical_dom_sf"/>
</dbReference>
<name>A0A1N5VDR1_9ARCH</name>
<dbReference type="PROSITE" id="PS50005">
    <property type="entry name" value="TPR"/>
    <property type="match status" value="1"/>
</dbReference>
<dbReference type="SUPFAM" id="SSF48452">
    <property type="entry name" value="TPR-like"/>
    <property type="match status" value="1"/>
</dbReference>
<protein>
    <submittedName>
        <fullName evidence="2">TPR repeats containing protein</fullName>
    </submittedName>
</protein>
<evidence type="ECO:0000313" key="2">
    <source>
        <dbReference type="EMBL" id="SIM70397.1"/>
    </source>
</evidence>
<dbReference type="InterPro" id="IPR019734">
    <property type="entry name" value="TPR_rpt"/>
</dbReference>
<proteinExistence type="predicted"/>
<dbReference type="GeneID" id="41588564"/>
<reference evidence="2 3" key="1">
    <citation type="submission" date="2016-04" db="EMBL/GenBank/DDBJ databases">
        <authorList>
            <person name="Evans L.H."/>
            <person name="Alamgir A."/>
            <person name="Owens N."/>
            <person name="Weber N.D."/>
            <person name="Virtaneva K."/>
            <person name="Barbian K."/>
            <person name="Babar A."/>
            <person name="Rosenke K."/>
        </authorList>
    </citation>
    <scope>NUCLEOTIDE SEQUENCE [LARGE SCALE GENOMIC DNA]</scope>
    <source>
        <strain evidence="3">S5(T) (JCM 30642 \VKM B-2941)</strain>
    </source>
</reference>
<dbReference type="Proteomes" id="UP000195607">
    <property type="component" value="Chromosome I"/>
</dbReference>
<dbReference type="AlphaFoldDB" id="A0A1N5VDR1"/>
<evidence type="ECO:0000313" key="3">
    <source>
        <dbReference type="Proteomes" id="UP000195607"/>
    </source>
</evidence>
<dbReference type="SUPFAM" id="SSF48371">
    <property type="entry name" value="ARM repeat"/>
    <property type="match status" value="1"/>
</dbReference>
<feature type="repeat" description="TPR" evidence="1">
    <location>
        <begin position="231"/>
        <end position="264"/>
    </location>
</feature>
<dbReference type="RefSeq" id="WP_148689934.1">
    <property type="nucleotide sequence ID" value="NZ_LT671858.1"/>
</dbReference>